<gene>
    <name evidence="1" type="primary">F11B9.9</name>
</gene>
<accession>Q9C779</accession>
<dbReference type="AlphaFoldDB" id="Q9C779"/>
<name>Q9C779_ARATH</name>
<dbReference type="ExpressionAtlas" id="Q9C779">
    <property type="expression patterns" value="baseline and differential"/>
</dbReference>
<evidence type="ECO:0000313" key="1">
    <source>
        <dbReference type="EMBL" id="AAG50974.1"/>
    </source>
</evidence>
<organism evidence="1">
    <name type="scientific">Arabidopsis thaliana</name>
    <name type="common">Mouse-ear cress</name>
    <dbReference type="NCBI Taxonomy" id="3702"/>
    <lineage>
        <taxon>Eukaryota</taxon>
        <taxon>Viridiplantae</taxon>
        <taxon>Streptophyta</taxon>
        <taxon>Embryophyta</taxon>
        <taxon>Tracheophyta</taxon>
        <taxon>Spermatophyta</taxon>
        <taxon>Magnoliopsida</taxon>
        <taxon>eudicotyledons</taxon>
        <taxon>Gunneridae</taxon>
        <taxon>Pentapetalae</taxon>
        <taxon>rosids</taxon>
        <taxon>malvids</taxon>
        <taxon>Brassicales</taxon>
        <taxon>Brassicaceae</taxon>
        <taxon>Camelineae</taxon>
        <taxon>Arabidopsis</taxon>
    </lineage>
</organism>
<proteinExistence type="predicted"/>
<reference evidence="1" key="2">
    <citation type="submission" date="2001-01" db="EMBL/GenBank/DDBJ databases">
        <title>Arabidopsis thaliana chromosome 3 BAC F11B9 genomic sequence.</title>
        <authorList>
            <person name="Lin X."/>
            <person name="Kaul S."/>
            <person name="Town C.D."/>
            <person name="Benito M."/>
            <person name="Creasy T.H."/>
            <person name="Haas B.J."/>
            <person name="Wu D."/>
            <person name="Maiti R."/>
            <person name="Ronning C.M."/>
            <person name="Koo H."/>
            <person name="Fujii C.Y."/>
            <person name="Utterback T.R."/>
            <person name="Barnstead M.E."/>
            <person name="Bowman C.L."/>
            <person name="White O."/>
            <person name="Nierman W.C."/>
            <person name="Fraser C.M."/>
        </authorList>
    </citation>
    <scope>NUCLEOTIDE SEQUENCE</scope>
</reference>
<dbReference type="EMBL" id="AC073395">
    <property type="protein sequence ID" value="AAG50974.1"/>
    <property type="molecule type" value="Genomic_DNA"/>
</dbReference>
<sequence length="185" mass="21890">MRVTQLGHNSISPLNHGTLEISVNVTLDNVTHFFEEEKKITNQRRTLIFDHATEQQSEIRNRSVAEVTFKFATVGPGMALGLGLGYIVVGGNVSELEADRRQWTGDHVDLRKKMWPELKDKEWFRITSRMWSESDIRKKMLRMRSDLWESMGVSRSSDLWEEKMWDYLTKKMWYDLWKSMWSDRS</sequence>
<protein>
    <submittedName>
        <fullName evidence="1">Uncharacterized protein F11B9.9</fullName>
    </submittedName>
</protein>
<reference key="1">
    <citation type="journal article" date="2000" name="Nature">
        <title>Sequence and analysis of chromosome 3 of the plant Arabidopsis thaliana.</title>
        <authorList>
            <consortium name="European Union Chromosome 3 Arabidopsis Sequencing Consortium"/>
            <consortium name="Institute for Genomic Research"/>
            <consortium name="Kazusa DNA Research Institute"/>
            <person name="Salanoubat M."/>
            <person name="Lemcke K."/>
            <person name="Rieger M."/>
            <person name="Ansorge W."/>
            <person name="Unseld M."/>
            <person name="Fartmann B."/>
            <person name="Valle G."/>
            <person name="Blocker H."/>
            <person name="Perez-Alonso M."/>
            <person name="Obermaier B."/>
            <person name="Delseny M."/>
            <person name="Boutry M."/>
            <person name="Grivell L.A."/>
            <person name="Mache R."/>
            <person name="Puigdomenech P."/>
            <person name="De Simone V."/>
            <person name="Choisne N."/>
            <person name="Artiguenave F."/>
            <person name="Robert C."/>
            <person name="Brottier P."/>
            <person name="Wincker P."/>
            <person name="Cattolico L."/>
            <person name="Weissenbach J."/>
            <person name="Saurin W."/>
            <person name="Quetier F."/>
            <person name="Schafer M."/>
            <person name="Muller-Auer S."/>
            <person name="Gabel C."/>
            <person name="Fuchs M."/>
            <person name="Benes V."/>
            <person name="Wurmbach E."/>
            <person name="Drzonek H."/>
            <person name="Erfle H."/>
            <person name="Jordan N."/>
            <person name="Bangert S."/>
            <person name="Wiedelmann R."/>
            <person name="Kranz H."/>
            <person name="Voss H."/>
            <person name="Holland R."/>
            <person name="Brandt P."/>
            <person name="Nyakatura G."/>
            <person name="Vezzi A."/>
            <person name="D'Angelo M."/>
            <person name="Pallavicini A."/>
            <person name="Toppo S."/>
            <person name="Simionati B."/>
            <person name="Conrad A."/>
            <person name="Hornischer K."/>
            <person name="Kauer G."/>
            <person name="Lohnert T.H."/>
            <person name="Nordsiek G."/>
            <person name="Reichelt J."/>
            <person name="Scharfe M."/>
            <person name="Schon O."/>
            <person name="Bargues M."/>
            <person name="Terol J."/>
            <person name="Climent J."/>
            <person name="Navarro P."/>
            <person name="Collado C."/>
            <person name="Perez-Perez A."/>
            <person name="Ottenwalder B."/>
            <person name="Duchemin D."/>
            <person name="Cooke R."/>
            <person name="Laudie M."/>
            <person name="Berger-Llauro C."/>
            <person name="Purnelle B."/>
            <person name="Masuy D."/>
            <person name="de Haan M."/>
            <person name="Maarse A.C."/>
            <person name="Alcaraz J.P."/>
            <person name="Cottet A."/>
            <person name="Casacuberta E."/>
            <person name="Monfort A."/>
            <person name="Argiriou A."/>
            <person name="flores M."/>
            <person name="Liguori R."/>
            <person name="Vitale D."/>
            <person name="Mannhaupt G."/>
            <person name="Haase D."/>
            <person name="Schoof H."/>
            <person name="Rudd S."/>
            <person name="Zaccaria P."/>
            <person name="Mewes H.W."/>
            <person name="Mayer K.F."/>
            <person name="Kaul S."/>
            <person name="Town C.D."/>
            <person name="Koo H.L."/>
            <person name="Tallon L.J."/>
            <person name="Jenkins J."/>
            <person name="Rooney T."/>
            <person name="Rizzo M."/>
            <person name="Walts A."/>
            <person name="Utterback T."/>
            <person name="Fujii C.Y."/>
            <person name="Shea T.P."/>
            <person name="Creasy T.H."/>
            <person name="Haas B."/>
            <person name="Maiti R."/>
            <person name="Wu D."/>
            <person name="Peterson J."/>
            <person name="Van Aken S."/>
            <person name="Pai G."/>
            <person name="Militscher J."/>
            <person name="Sellers P."/>
            <person name="Gill J.E."/>
            <person name="Feldblyum T.V."/>
            <person name="Preuss D."/>
            <person name="Lin X."/>
            <person name="Nierman W.C."/>
            <person name="Salzberg S.L."/>
            <person name="White O."/>
            <person name="Venter J.C."/>
            <person name="Fraser C.M."/>
            <person name="Kaneko T."/>
            <person name="Nakamura Y."/>
            <person name="Sato S."/>
            <person name="Kato T."/>
            <person name="Asamizu E."/>
            <person name="Sasamoto S."/>
            <person name="Kimura T."/>
            <person name="Idesawa K."/>
            <person name="Kawashima K."/>
            <person name="Kishida Y."/>
            <person name="Kiyokawa C."/>
            <person name="Kohara M."/>
            <person name="Matsumoto M."/>
            <person name="Matsuno A."/>
            <person name="Muraki A."/>
            <person name="Nakayama S."/>
            <person name="Nakazaki N."/>
            <person name="Shinpo S."/>
            <person name="Takeuchi C."/>
            <person name="Wada T."/>
            <person name="Watanabe A."/>
            <person name="Yamada M."/>
            <person name="Yasuda M."/>
            <person name="Tabata S."/>
        </authorList>
    </citation>
    <scope>NUCLEOTIDE SEQUENCE [LARGE SCALE GENOMIC DNA]</scope>
    <source>
        <strain>cv. Columbia</strain>
    </source>
</reference>